<protein>
    <submittedName>
        <fullName evidence="3">Substrate of the Dot/Icm secretion system</fullName>
    </submittedName>
</protein>
<dbReference type="OrthoDB" id="5653112at2"/>
<dbReference type="EMBL" id="LNKA01000001">
    <property type="protein sequence ID" value="KTC65764.1"/>
    <property type="molecule type" value="Genomic_DNA"/>
</dbReference>
<evidence type="ECO:0000256" key="2">
    <source>
        <dbReference type="SAM" id="MobiDB-lite"/>
    </source>
</evidence>
<keyword evidence="1" id="KW-0175">Coiled coil</keyword>
<dbReference type="STRING" id="45056.Lade_0422"/>
<evidence type="ECO:0000256" key="1">
    <source>
        <dbReference type="SAM" id="Coils"/>
    </source>
</evidence>
<keyword evidence="4" id="KW-1185">Reference proteome</keyword>
<feature type="region of interest" description="Disordered" evidence="2">
    <location>
        <begin position="148"/>
        <end position="178"/>
    </location>
</feature>
<feature type="compositionally biased region" description="Basic and acidic residues" evidence="2">
    <location>
        <begin position="162"/>
        <end position="172"/>
    </location>
</feature>
<organism evidence="3 4">
    <name type="scientific">Legionella adelaidensis</name>
    <dbReference type="NCBI Taxonomy" id="45056"/>
    <lineage>
        <taxon>Bacteria</taxon>
        <taxon>Pseudomonadati</taxon>
        <taxon>Pseudomonadota</taxon>
        <taxon>Gammaproteobacteria</taxon>
        <taxon>Legionellales</taxon>
        <taxon>Legionellaceae</taxon>
        <taxon>Legionella</taxon>
    </lineage>
</organism>
<reference evidence="3 4" key="1">
    <citation type="submission" date="2015-11" db="EMBL/GenBank/DDBJ databases">
        <title>Identification of large and diverse effector repertoires of 38 Legionella species.</title>
        <authorList>
            <person name="Burstein D."/>
            <person name="Amaro F."/>
            <person name="Zusman T."/>
            <person name="Lifshitz Z."/>
            <person name="Cohen O."/>
            <person name="Gilbert J.A."/>
            <person name="Pupko T."/>
            <person name="Shuman H.A."/>
            <person name="Segal G."/>
        </authorList>
    </citation>
    <scope>NUCLEOTIDE SEQUENCE [LARGE SCALE GENOMIC DNA]</scope>
    <source>
        <strain evidence="3 4">1762-AUS-E</strain>
    </source>
</reference>
<accession>A0A0W0R3X1</accession>
<dbReference type="RefSeq" id="WP_058461499.1">
    <property type="nucleotide sequence ID" value="NZ_CAAAHS010000004.1"/>
</dbReference>
<proteinExistence type="predicted"/>
<name>A0A0W0R3X1_9GAMM</name>
<evidence type="ECO:0000313" key="4">
    <source>
        <dbReference type="Proteomes" id="UP000054859"/>
    </source>
</evidence>
<dbReference type="Proteomes" id="UP000054859">
    <property type="component" value="Unassembled WGS sequence"/>
</dbReference>
<evidence type="ECO:0000313" key="3">
    <source>
        <dbReference type="EMBL" id="KTC65764.1"/>
    </source>
</evidence>
<comment type="caution">
    <text evidence="3">The sequence shown here is derived from an EMBL/GenBank/DDBJ whole genome shotgun (WGS) entry which is preliminary data.</text>
</comment>
<gene>
    <name evidence="3" type="ORF">Lade_0422</name>
</gene>
<sequence>MKFEDKTNIEQLIALQKKNEKRSLEKKEEEELQALLEKYAQYKKLNSTQMLKQYQEDMKPRAFKVDGEDVDLQLMLQDYKSAFGKDKDFKEPKIANHELILEFSSPKEAKEFFLDQASKNRSFVVYDVGTNQIIAYAKDGQLYHGNGALFKPGDSLSPTNSKDAELDREAPRPQKSLS</sequence>
<feature type="coiled-coil region" evidence="1">
    <location>
        <begin position="15"/>
        <end position="45"/>
    </location>
</feature>
<dbReference type="AlphaFoldDB" id="A0A0W0R3X1"/>
<dbReference type="PATRIC" id="fig|45056.6.peg.438"/>